<accession>A0A814EIY6</accession>
<dbReference type="OrthoDB" id="10029846at2759"/>
<dbReference type="Proteomes" id="UP000681722">
    <property type="component" value="Unassembled WGS sequence"/>
</dbReference>
<dbReference type="EMBL" id="CAJNOQ010002606">
    <property type="protein sequence ID" value="CAF0968292.1"/>
    <property type="molecule type" value="Genomic_DNA"/>
</dbReference>
<gene>
    <name evidence="2" type="ORF">GPM918_LOCUS12095</name>
    <name evidence="3" type="ORF">SRO942_LOCUS12096</name>
</gene>
<evidence type="ECO:0000313" key="3">
    <source>
        <dbReference type="EMBL" id="CAF3741593.1"/>
    </source>
</evidence>
<sequence>MLTSKILIVYSKRYGRGIGQVDSEIALINDYASEQSLKLLSENSHWNADGTFRTAPSLFTQAYYIHVWDEFSMKAVVYSCCEDKTEEGYRHLFTSLVTYANTKNITLNPSSVLIDFEQGAINAINYVFPQALVKGCHFHFAQNVWKKLKKYGLVKLSKEENIRRGIANIISLPLIPPNEINNCMERIIDKLSNINSKFDRLTDYVINNYIDEGRFPVDMWNHFDNIGERPRTNNHLEGFHRQLNARVRTHPDLWTWINDVKSTEEAVMCRYEQEQAQKRTTRPRKGRYIHDDTKLILAKQNIFKNTDRGAIENKIVAYCDEFGFIGK</sequence>
<dbReference type="Proteomes" id="UP000663829">
    <property type="component" value="Unassembled WGS sequence"/>
</dbReference>
<organism evidence="2 4">
    <name type="scientific">Didymodactylos carnosus</name>
    <dbReference type="NCBI Taxonomy" id="1234261"/>
    <lineage>
        <taxon>Eukaryota</taxon>
        <taxon>Metazoa</taxon>
        <taxon>Spiralia</taxon>
        <taxon>Gnathifera</taxon>
        <taxon>Rotifera</taxon>
        <taxon>Eurotatoria</taxon>
        <taxon>Bdelloidea</taxon>
        <taxon>Philodinida</taxon>
        <taxon>Philodinidae</taxon>
        <taxon>Didymodactylos</taxon>
    </lineage>
</organism>
<feature type="domain" description="MULE transposase" evidence="1">
    <location>
        <begin position="46"/>
        <end position="143"/>
    </location>
</feature>
<proteinExistence type="predicted"/>
<dbReference type="EMBL" id="CAJOBC010002606">
    <property type="protein sequence ID" value="CAF3741593.1"/>
    <property type="molecule type" value="Genomic_DNA"/>
</dbReference>
<evidence type="ECO:0000313" key="2">
    <source>
        <dbReference type="EMBL" id="CAF0968292.1"/>
    </source>
</evidence>
<name>A0A814EIY6_9BILA</name>
<evidence type="ECO:0000259" key="1">
    <source>
        <dbReference type="Pfam" id="PF10551"/>
    </source>
</evidence>
<dbReference type="AlphaFoldDB" id="A0A814EIY6"/>
<comment type="caution">
    <text evidence="2">The sequence shown here is derived from an EMBL/GenBank/DDBJ whole genome shotgun (WGS) entry which is preliminary data.</text>
</comment>
<evidence type="ECO:0000313" key="4">
    <source>
        <dbReference type="Proteomes" id="UP000663829"/>
    </source>
</evidence>
<dbReference type="InterPro" id="IPR018289">
    <property type="entry name" value="MULE_transposase_dom"/>
</dbReference>
<reference evidence="2" key="1">
    <citation type="submission" date="2021-02" db="EMBL/GenBank/DDBJ databases">
        <authorList>
            <person name="Nowell W R."/>
        </authorList>
    </citation>
    <scope>NUCLEOTIDE SEQUENCE</scope>
</reference>
<dbReference type="Pfam" id="PF10551">
    <property type="entry name" value="MULE"/>
    <property type="match status" value="1"/>
</dbReference>
<protein>
    <recommendedName>
        <fullName evidence="1">MULE transposase domain-containing protein</fullName>
    </recommendedName>
</protein>
<keyword evidence="4" id="KW-1185">Reference proteome</keyword>